<keyword evidence="10" id="KW-0408">Iron</keyword>
<dbReference type="GO" id="GO:0005506">
    <property type="term" value="F:iron ion binding"/>
    <property type="evidence" value="ECO:0007669"/>
    <property type="project" value="InterPro"/>
</dbReference>
<evidence type="ECO:0000256" key="3">
    <source>
        <dbReference type="ARBA" id="ARBA00004406"/>
    </source>
</evidence>
<dbReference type="InterPro" id="IPR036396">
    <property type="entry name" value="Cyt_P450_sf"/>
</dbReference>
<keyword evidence="13" id="KW-1133">Transmembrane helix</keyword>
<dbReference type="PANTHER" id="PTHR24300:SF319">
    <property type="entry name" value="CYTOCHROME P450, FAMILY 2, SUBFAMILY AC, POLYPEPTIDE 1"/>
    <property type="match status" value="1"/>
</dbReference>
<organism evidence="14 15">
    <name type="scientific">Cyprinodon variegatus</name>
    <name type="common">Sheepshead minnow</name>
    <dbReference type="NCBI Taxonomy" id="28743"/>
    <lineage>
        <taxon>Eukaryota</taxon>
        <taxon>Metazoa</taxon>
        <taxon>Chordata</taxon>
        <taxon>Craniata</taxon>
        <taxon>Vertebrata</taxon>
        <taxon>Euteleostomi</taxon>
        <taxon>Actinopterygii</taxon>
        <taxon>Neopterygii</taxon>
        <taxon>Teleostei</taxon>
        <taxon>Neoteleostei</taxon>
        <taxon>Acanthomorphata</taxon>
        <taxon>Ovalentaria</taxon>
        <taxon>Atherinomorphae</taxon>
        <taxon>Cyprinodontiformes</taxon>
        <taxon>Cyprinodontidae</taxon>
        <taxon>Cyprinodon</taxon>
    </lineage>
</organism>
<dbReference type="Proteomes" id="UP000265020">
    <property type="component" value="Unassembled WGS sequence"/>
</dbReference>
<dbReference type="PRINTS" id="PR00463">
    <property type="entry name" value="EP450I"/>
</dbReference>
<keyword evidence="15" id="KW-1185">Reference proteome</keyword>
<protein>
    <submittedName>
        <fullName evidence="14">Cytochrome P450 2K1-like</fullName>
    </submittedName>
</protein>
<keyword evidence="9" id="KW-0560">Oxidoreductase</keyword>
<dbReference type="InterPro" id="IPR050182">
    <property type="entry name" value="Cytochrome_P450_fam2"/>
</dbReference>
<keyword evidence="7" id="KW-0256">Endoplasmic reticulum</keyword>
<reference evidence="14" key="1">
    <citation type="submission" date="2025-08" db="UniProtKB">
        <authorList>
            <consortium name="Ensembl"/>
        </authorList>
    </citation>
    <scope>IDENTIFICATION</scope>
</reference>
<sequence>MGILDVLLQSHSATLLVALLVLLLVYLISSSRFSPEKHGKDPPGPRPLPVIGNLLQLDLSRLYKSLLELSKEFGSVFTVYLGPQKVVVLAGYKTVKEALVQPGEEFGERQTFPLFNEFNKGHGVLWANGDSWREMRRFALTNLRDFGMGKKACEDKIIEECQHLIEVFKNFKGEPFDTMQPLNYAVSNIICSMVYGWSFSSSLPPCCSISASLLHPESQKTNWF</sequence>
<proteinExistence type="inferred from homology"/>
<keyword evidence="13" id="KW-0812">Transmembrane</keyword>
<evidence type="ECO:0000256" key="6">
    <source>
        <dbReference type="ARBA" id="ARBA00022723"/>
    </source>
</evidence>
<accession>A0A3Q2CXR2</accession>
<evidence type="ECO:0000256" key="12">
    <source>
        <dbReference type="ARBA" id="ARBA00023136"/>
    </source>
</evidence>
<evidence type="ECO:0000313" key="14">
    <source>
        <dbReference type="Ensembl" id="ENSCVAP00000010736.1"/>
    </source>
</evidence>
<dbReference type="SUPFAM" id="SSF48264">
    <property type="entry name" value="Cytochrome P450"/>
    <property type="match status" value="1"/>
</dbReference>
<dbReference type="STRING" id="28743.ENSCVAP00000010736"/>
<dbReference type="OMA" id="NGHETIK"/>
<evidence type="ECO:0000256" key="5">
    <source>
        <dbReference type="ARBA" id="ARBA00022617"/>
    </source>
</evidence>
<dbReference type="GO" id="GO:0005789">
    <property type="term" value="C:endoplasmic reticulum membrane"/>
    <property type="evidence" value="ECO:0007669"/>
    <property type="project" value="UniProtKB-SubCell"/>
</dbReference>
<dbReference type="Gene3D" id="1.10.630.10">
    <property type="entry name" value="Cytochrome P450"/>
    <property type="match status" value="1"/>
</dbReference>
<comment type="cofactor">
    <cofactor evidence="1">
        <name>heme</name>
        <dbReference type="ChEBI" id="CHEBI:30413"/>
    </cofactor>
</comment>
<keyword evidence="5" id="KW-0349">Heme</keyword>
<evidence type="ECO:0000256" key="2">
    <source>
        <dbReference type="ARBA" id="ARBA00004174"/>
    </source>
</evidence>
<evidence type="ECO:0000256" key="10">
    <source>
        <dbReference type="ARBA" id="ARBA00023004"/>
    </source>
</evidence>
<evidence type="ECO:0000256" key="1">
    <source>
        <dbReference type="ARBA" id="ARBA00001971"/>
    </source>
</evidence>
<dbReference type="Ensembl" id="ENSCVAT00000029661.1">
    <property type="protein sequence ID" value="ENSCVAP00000010736.1"/>
    <property type="gene ID" value="ENSCVAG00000012912.1"/>
</dbReference>
<comment type="similarity">
    <text evidence="4">Belongs to the cytochrome P450 family.</text>
</comment>
<dbReference type="FunFam" id="1.10.630.10:FF:000238">
    <property type="entry name" value="Cytochrome P450 2A6"/>
    <property type="match status" value="1"/>
</dbReference>
<keyword evidence="6" id="KW-0479">Metal-binding</keyword>
<dbReference type="Pfam" id="PF00067">
    <property type="entry name" value="p450"/>
    <property type="match status" value="1"/>
</dbReference>
<evidence type="ECO:0000256" key="13">
    <source>
        <dbReference type="SAM" id="Phobius"/>
    </source>
</evidence>
<feature type="transmembrane region" description="Helical" evidence="13">
    <location>
        <begin position="6"/>
        <end position="28"/>
    </location>
</feature>
<evidence type="ECO:0000256" key="8">
    <source>
        <dbReference type="ARBA" id="ARBA00022848"/>
    </source>
</evidence>
<dbReference type="InterPro" id="IPR001128">
    <property type="entry name" value="Cyt_P450"/>
</dbReference>
<name>A0A3Q2CXR2_CYPVA</name>
<reference evidence="14" key="2">
    <citation type="submission" date="2025-09" db="UniProtKB">
        <authorList>
            <consortium name="Ensembl"/>
        </authorList>
    </citation>
    <scope>IDENTIFICATION</scope>
</reference>
<dbReference type="InterPro" id="IPR002401">
    <property type="entry name" value="Cyt_P450_E_grp-I"/>
</dbReference>
<evidence type="ECO:0000256" key="9">
    <source>
        <dbReference type="ARBA" id="ARBA00023002"/>
    </source>
</evidence>
<dbReference type="GO" id="GO:0006805">
    <property type="term" value="P:xenobiotic metabolic process"/>
    <property type="evidence" value="ECO:0007669"/>
    <property type="project" value="TreeGrafter"/>
</dbReference>
<dbReference type="GO" id="GO:0016712">
    <property type="term" value="F:oxidoreductase activity, acting on paired donors, with incorporation or reduction of molecular oxygen, reduced flavin or flavoprotein as one donor, and incorporation of one atom of oxygen"/>
    <property type="evidence" value="ECO:0007669"/>
    <property type="project" value="TreeGrafter"/>
</dbReference>
<dbReference type="GO" id="GO:0006082">
    <property type="term" value="P:organic acid metabolic process"/>
    <property type="evidence" value="ECO:0007669"/>
    <property type="project" value="TreeGrafter"/>
</dbReference>
<dbReference type="GeneTree" id="ENSGT00940000162649"/>
<evidence type="ECO:0000256" key="4">
    <source>
        <dbReference type="ARBA" id="ARBA00010617"/>
    </source>
</evidence>
<comment type="subcellular location">
    <subcellularLocation>
        <location evidence="3">Endoplasmic reticulum membrane</location>
        <topology evidence="3">Peripheral membrane protein</topology>
    </subcellularLocation>
    <subcellularLocation>
        <location evidence="2">Microsome membrane</location>
        <topology evidence="2">Peripheral membrane protein</topology>
    </subcellularLocation>
</comment>
<evidence type="ECO:0000256" key="11">
    <source>
        <dbReference type="ARBA" id="ARBA00023033"/>
    </source>
</evidence>
<keyword evidence="8" id="KW-0492">Microsome</keyword>
<evidence type="ECO:0000313" key="15">
    <source>
        <dbReference type="Proteomes" id="UP000265020"/>
    </source>
</evidence>
<dbReference type="PANTHER" id="PTHR24300">
    <property type="entry name" value="CYTOCHROME P450 508A4-RELATED"/>
    <property type="match status" value="1"/>
</dbReference>
<keyword evidence="11" id="KW-0503">Monooxygenase</keyword>
<evidence type="ECO:0000256" key="7">
    <source>
        <dbReference type="ARBA" id="ARBA00022824"/>
    </source>
</evidence>
<dbReference type="GO" id="GO:0020037">
    <property type="term" value="F:heme binding"/>
    <property type="evidence" value="ECO:0007669"/>
    <property type="project" value="InterPro"/>
</dbReference>
<keyword evidence="12 13" id="KW-0472">Membrane</keyword>
<dbReference type="AlphaFoldDB" id="A0A3Q2CXR2"/>